<feature type="domain" description="BRCT" evidence="2">
    <location>
        <begin position="134"/>
        <end position="222"/>
    </location>
</feature>
<feature type="domain" description="BRCT" evidence="2">
    <location>
        <begin position="391"/>
        <end position="459"/>
    </location>
</feature>
<dbReference type="Pfam" id="PF16770">
    <property type="entry name" value="RTT107_BRCT_5"/>
    <property type="match status" value="1"/>
</dbReference>
<dbReference type="InterPro" id="IPR036420">
    <property type="entry name" value="BRCT_dom_sf"/>
</dbReference>
<feature type="region of interest" description="Disordered" evidence="1">
    <location>
        <begin position="1019"/>
        <end position="1059"/>
    </location>
</feature>
<feature type="domain" description="BRCT" evidence="2">
    <location>
        <begin position="268"/>
        <end position="363"/>
    </location>
</feature>
<feature type="region of interest" description="Disordered" evidence="1">
    <location>
        <begin position="529"/>
        <end position="548"/>
    </location>
</feature>
<dbReference type="Gene3D" id="3.40.50.10190">
    <property type="entry name" value="BRCT domain"/>
    <property type="match status" value="5"/>
</dbReference>
<feature type="compositionally biased region" description="Polar residues" evidence="1">
    <location>
        <begin position="529"/>
        <end position="541"/>
    </location>
</feature>
<dbReference type="PANTHER" id="PTHR47667:SF1">
    <property type="entry name" value="REGULATOR OF TY1 TRANSPOSITION PROTEIN 107"/>
    <property type="match status" value="1"/>
</dbReference>
<dbReference type="InterPro" id="IPR053036">
    <property type="entry name" value="CellCycle_DNARepair_Reg"/>
</dbReference>
<dbReference type="GeneID" id="25569100"/>
<dbReference type="OMA" id="TREMNST"/>
<evidence type="ECO:0000259" key="2">
    <source>
        <dbReference type="PROSITE" id="PS50172"/>
    </source>
</evidence>
<evidence type="ECO:0000313" key="4">
    <source>
        <dbReference type="Proteomes" id="UP000054408"/>
    </source>
</evidence>
<dbReference type="eggNOG" id="KOG2043">
    <property type="taxonomic scope" value="Eukaryota"/>
</dbReference>
<dbReference type="OrthoDB" id="342264at2759"/>
<dbReference type="STRING" id="461836.A0A0L0DSX3"/>
<dbReference type="eggNOG" id="KOG1929">
    <property type="taxonomic scope" value="Eukaryota"/>
</dbReference>
<dbReference type="Pfam" id="PF00533">
    <property type="entry name" value="BRCT"/>
    <property type="match status" value="2"/>
</dbReference>
<reference evidence="3 4" key="1">
    <citation type="submission" date="2010-05" db="EMBL/GenBank/DDBJ databases">
        <title>The Genome Sequence of Thecamonas trahens ATCC 50062.</title>
        <authorList>
            <consortium name="The Broad Institute Genome Sequencing Platform"/>
            <person name="Russ C."/>
            <person name="Cuomo C."/>
            <person name="Shea T."/>
            <person name="Young S.K."/>
            <person name="Zeng Q."/>
            <person name="Koehrsen M."/>
            <person name="Haas B."/>
            <person name="Borodovsky M."/>
            <person name="Guigo R."/>
            <person name="Alvarado L."/>
            <person name="Berlin A."/>
            <person name="Bochicchio J."/>
            <person name="Borenstein D."/>
            <person name="Chapman S."/>
            <person name="Chen Z."/>
            <person name="Freedman E."/>
            <person name="Gellesch M."/>
            <person name="Goldberg J."/>
            <person name="Griggs A."/>
            <person name="Gujja S."/>
            <person name="Heilman E."/>
            <person name="Heiman D."/>
            <person name="Hepburn T."/>
            <person name="Howarth C."/>
            <person name="Jen D."/>
            <person name="Larson L."/>
            <person name="Mehta T."/>
            <person name="Park D."/>
            <person name="Pearson M."/>
            <person name="Roberts A."/>
            <person name="Saif S."/>
            <person name="Shenoy N."/>
            <person name="Sisk P."/>
            <person name="Stolte C."/>
            <person name="Sykes S."/>
            <person name="Thomson T."/>
            <person name="Walk T."/>
            <person name="White J."/>
            <person name="Yandava C."/>
            <person name="Burger G."/>
            <person name="Gray M.W."/>
            <person name="Holland P.W.H."/>
            <person name="King N."/>
            <person name="Lang F.B.F."/>
            <person name="Roger A.J."/>
            <person name="Ruiz-Trillo I."/>
            <person name="Lander E."/>
            <person name="Nusbaum C."/>
        </authorList>
    </citation>
    <scope>NUCLEOTIDE SEQUENCE [LARGE SCALE GENOMIC DNA]</scope>
    <source>
        <strain evidence="3 4">ATCC 50062</strain>
    </source>
</reference>
<dbReference type="Proteomes" id="UP000054408">
    <property type="component" value="Unassembled WGS sequence"/>
</dbReference>
<feature type="region of interest" description="Disordered" evidence="1">
    <location>
        <begin position="477"/>
        <end position="498"/>
    </location>
</feature>
<feature type="compositionally biased region" description="Basic and acidic residues" evidence="1">
    <location>
        <begin position="658"/>
        <end position="668"/>
    </location>
</feature>
<name>A0A0L0DSX3_THETB</name>
<feature type="domain" description="BRCT" evidence="2">
    <location>
        <begin position="4"/>
        <end position="88"/>
    </location>
</feature>
<proteinExistence type="predicted"/>
<gene>
    <name evidence="3" type="ORF">AMSG_11026</name>
</gene>
<dbReference type="PROSITE" id="PS50172">
    <property type="entry name" value="BRCT"/>
    <property type="match status" value="4"/>
</dbReference>
<feature type="compositionally biased region" description="Basic and acidic residues" evidence="1">
    <location>
        <begin position="686"/>
        <end position="737"/>
    </location>
</feature>
<dbReference type="SMART" id="SM00292">
    <property type="entry name" value="BRCT"/>
    <property type="match status" value="5"/>
</dbReference>
<dbReference type="CDD" id="cd17711">
    <property type="entry name" value="BRCT_PAXIP1_rpt3"/>
    <property type="match status" value="1"/>
</dbReference>
<sequence>MSSGRRDVFEGLTFHCHAGPGNDDALAVSQLVRAYVVLGGGEWAATLSPSVSHVVASDKSYSVPQALKDSIALVSPSWVIEAVRSGSLPPLGQAASVDRYLKVSSYHAAAAGELLISLQNEVAKGATVAGTNQSLALMLNNIQFCTSQVPRKVRQGLVKLIEALGGQYDGMLTADTQVLLIHRPMGAKYKFAKENGIPMLMVEWLLDSVAAHTLLPLHGYVVAASLAELLDSQKLSLARMIQSQLASSMTLTPQSTGKSGTQASSLFSVDSTFSDVTLLLAGTTFCLTEDDEAERASYAESLETMGARVLAEYSPSATHLLCVAQSSPEYQRAVADGLTIVTKFWVHDCSQVWQMLPPTLKPLYYPVVSHDAIPNAGNLRIAITRYAGDLRKDVRDMIVAIGAKYTSELSADHTHLIAAEPVGEKYTSAVSWGVTVVSHFWIEKVFSSWTLVDTAPYTTLDQSVLDDIERKTISNFSSQVENEDPDAAVPEVPEPMPEPMDVAADGTASTGPPSVRAALSLAPYPTLASGYSTTEPTSSGPVSADQRAATRTVSGALAAEAVVAKRKEGGEAASEIDEEAAAAAKAKEEAEAAAAAKAKEEAEAAAAAKAKEEAEAAAAAKAKEEAEAAAAVKAKEEAEAAAAAKAKEDAEAAAAAKAKKEAAAKAKQEAAAAAKAKQEAAAATKAKKEAAAKAKEEAAADSKAKKEAAAKAKKEAAAAAKAKKEAAAKAKKEAAAAAKAKKEAAAKAKKEAAAAAKAKEAAAVAKAKKATPAKSEETEASSKAEGAASPSTNPPPPSFSTLPSLDAKRAPSLLERKASAQANKLTALGASVIPPTHDYDATATHIVLPKIATTAKFLSGLAAGVWMIKPSYIAASVSAGELLTDFVDYEYAGNAVVRASGIWRGAPAYWRKHRQDGEPGPFVGMSVIILGGCLPRSVIEAGGGSVLAVTTPVSARTRSAASIAIVAPDVATKSPDLIPHLYSLVDAGIPLVSKSYFVDLLCSKNNVDAAKYFIELDAAPPTPGKRKRSATGATAANPRASKRAKSSTPARRTSRSRRQ</sequence>
<dbReference type="InterPro" id="IPR001357">
    <property type="entry name" value="BRCT_dom"/>
</dbReference>
<evidence type="ECO:0000256" key="1">
    <source>
        <dbReference type="SAM" id="MobiDB-lite"/>
    </source>
</evidence>
<dbReference type="SUPFAM" id="SSF52113">
    <property type="entry name" value="BRCT domain"/>
    <property type="match status" value="5"/>
</dbReference>
<dbReference type="PANTHER" id="PTHR47667">
    <property type="entry name" value="REGULATOR OF TY1 TRANSPOSITION PROTEIN 107"/>
    <property type="match status" value="1"/>
</dbReference>
<evidence type="ECO:0000313" key="3">
    <source>
        <dbReference type="EMBL" id="KNC55370.1"/>
    </source>
</evidence>
<keyword evidence="4" id="KW-1185">Reference proteome</keyword>
<feature type="compositionally biased region" description="Low complexity" evidence="1">
    <location>
        <begin position="669"/>
        <end position="684"/>
    </location>
</feature>
<organism evidence="3 4">
    <name type="scientific">Thecamonas trahens ATCC 50062</name>
    <dbReference type="NCBI Taxonomy" id="461836"/>
    <lineage>
        <taxon>Eukaryota</taxon>
        <taxon>Apusozoa</taxon>
        <taxon>Apusomonadida</taxon>
        <taxon>Apusomonadidae</taxon>
        <taxon>Thecamonas</taxon>
    </lineage>
</organism>
<dbReference type="AlphaFoldDB" id="A0A0L0DSX3"/>
<dbReference type="Pfam" id="PF12738">
    <property type="entry name" value="PTCB-BRCT"/>
    <property type="match status" value="2"/>
</dbReference>
<protein>
    <recommendedName>
        <fullName evidence="2">BRCT domain-containing protein</fullName>
    </recommendedName>
</protein>
<dbReference type="EMBL" id="GL349500">
    <property type="protein sequence ID" value="KNC55370.1"/>
    <property type="molecule type" value="Genomic_DNA"/>
</dbReference>
<feature type="region of interest" description="Disordered" evidence="1">
    <location>
        <begin position="657"/>
        <end position="737"/>
    </location>
</feature>
<dbReference type="RefSeq" id="XP_013753004.1">
    <property type="nucleotide sequence ID" value="XM_013897550.1"/>
</dbReference>
<feature type="region of interest" description="Disordered" evidence="1">
    <location>
        <begin position="767"/>
        <end position="805"/>
    </location>
</feature>
<accession>A0A0L0DSX3</accession>